<dbReference type="Proteomes" id="UP001176961">
    <property type="component" value="Unassembled WGS sequence"/>
</dbReference>
<accession>A0AA36H308</accession>
<dbReference type="EMBL" id="CATQJL010000305">
    <property type="protein sequence ID" value="CAJ0603181.1"/>
    <property type="molecule type" value="Genomic_DNA"/>
</dbReference>
<proteinExistence type="inferred from homology"/>
<dbReference type="Pfam" id="PF01697">
    <property type="entry name" value="Glyco_transf_92"/>
    <property type="match status" value="1"/>
</dbReference>
<keyword evidence="3 6" id="KW-0328">Glycosyltransferase</keyword>
<comment type="subcellular location">
    <subcellularLocation>
        <location evidence="1">Membrane</location>
        <topology evidence="1">Single-pass membrane protein</topology>
    </subcellularLocation>
</comment>
<reference evidence="7" key="1">
    <citation type="submission" date="2023-07" db="EMBL/GenBank/DDBJ databases">
        <authorList>
            <consortium name="CYATHOMIX"/>
        </authorList>
    </citation>
    <scope>NUCLEOTIDE SEQUENCE</scope>
    <source>
        <strain evidence="7">N/A</strain>
    </source>
</reference>
<evidence type="ECO:0000313" key="7">
    <source>
        <dbReference type="EMBL" id="CAJ0603181.1"/>
    </source>
</evidence>
<organism evidence="7 8">
    <name type="scientific">Cylicocyclus nassatus</name>
    <name type="common">Nematode worm</name>
    <dbReference type="NCBI Taxonomy" id="53992"/>
    <lineage>
        <taxon>Eukaryota</taxon>
        <taxon>Metazoa</taxon>
        <taxon>Ecdysozoa</taxon>
        <taxon>Nematoda</taxon>
        <taxon>Chromadorea</taxon>
        <taxon>Rhabditida</taxon>
        <taxon>Rhabditina</taxon>
        <taxon>Rhabditomorpha</taxon>
        <taxon>Strongyloidea</taxon>
        <taxon>Strongylidae</taxon>
        <taxon>Cylicocyclus</taxon>
    </lineage>
</organism>
<name>A0AA36H308_CYLNA</name>
<dbReference type="EC" id="2.4.1.-" evidence="6"/>
<evidence type="ECO:0000256" key="3">
    <source>
        <dbReference type="ARBA" id="ARBA00022676"/>
    </source>
</evidence>
<comment type="similarity">
    <text evidence="2 6">Belongs to the glycosyltransferase 92 family.</text>
</comment>
<gene>
    <name evidence="7" type="ORF">CYNAS_LOCUS15164</name>
</gene>
<evidence type="ECO:0000256" key="6">
    <source>
        <dbReference type="RuleBase" id="RU366017"/>
    </source>
</evidence>
<keyword evidence="5" id="KW-0472">Membrane</keyword>
<evidence type="ECO:0000256" key="5">
    <source>
        <dbReference type="ARBA" id="ARBA00023136"/>
    </source>
</evidence>
<dbReference type="GO" id="GO:0016757">
    <property type="term" value="F:glycosyltransferase activity"/>
    <property type="evidence" value="ECO:0007669"/>
    <property type="project" value="UniProtKB-UniRule"/>
</dbReference>
<dbReference type="InterPro" id="IPR008166">
    <property type="entry name" value="Glyco_transf_92"/>
</dbReference>
<keyword evidence="8" id="KW-1185">Reference proteome</keyword>
<evidence type="ECO:0000256" key="2">
    <source>
        <dbReference type="ARBA" id="ARBA00007647"/>
    </source>
</evidence>
<protein>
    <recommendedName>
        <fullName evidence="6">Glycosyltransferase family 92 protein</fullName>
        <ecNumber evidence="6">2.4.1.-</ecNumber>
    </recommendedName>
</protein>
<evidence type="ECO:0000256" key="4">
    <source>
        <dbReference type="ARBA" id="ARBA00022679"/>
    </source>
</evidence>
<evidence type="ECO:0000256" key="1">
    <source>
        <dbReference type="ARBA" id="ARBA00004167"/>
    </source>
</evidence>
<evidence type="ECO:0000313" key="8">
    <source>
        <dbReference type="Proteomes" id="UP001176961"/>
    </source>
</evidence>
<sequence length="122" mass="14070">MICISIRKSTAPNTFLSGFWLKAGKQSAEKNLYGSCLLLESYVKSGDVDVKYLNNDETLFGKWLRDAHVNNMNDRIIRGKWQMAAIEDCLYRNKLLSHYVLFGDLDERVIPTEKMTLSEFVQ</sequence>
<dbReference type="AlphaFoldDB" id="A0AA36H308"/>
<dbReference type="GO" id="GO:0016020">
    <property type="term" value="C:membrane"/>
    <property type="evidence" value="ECO:0007669"/>
    <property type="project" value="UniProtKB-SubCell"/>
</dbReference>
<comment type="caution">
    <text evidence="7">The sequence shown here is derived from an EMBL/GenBank/DDBJ whole genome shotgun (WGS) entry which is preliminary data.</text>
</comment>
<keyword evidence="4 6" id="KW-0808">Transferase</keyword>